<dbReference type="SMART" id="SM00448">
    <property type="entry name" value="REC"/>
    <property type="match status" value="1"/>
</dbReference>
<gene>
    <name evidence="8" type="ORF">dsmv_0547</name>
</gene>
<feature type="domain" description="HTH luxR-type" evidence="6">
    <location>
        <begin position="151"/>
        <end position="216"/>
    </location>
</feature>
<evidence type="ECO:0000256" key="4">
    <source>
        <dbReference type="ARBA" id="ARBA00023163"/>
    </source>
</evidence>
<name>S7TF66_DESML</name>
<evidence type="ECO:0000259" key="6">
    <source>
        <dbReference type="PROSITE" id="PS50043"/>
    </source>
</evidence>
<evidence type="ECO:0000256" key="1">
    <source>
        <dbReference type="ARBA" id="ARBA00022553"/>
    </source>
</evidence>
<dbReference type="EMBL" id="ATHJ01000105">
    <property type="protein sequence ID" value="EPR35842.1"/>
    <property type="molecule type" value="Genomic_DNA"/>
</dbReference>
<evidence type="ECO:0000259" key="7">
    <source>
        <dbReference type="PROSITE" id="PS50110"/>
    </source>
</evidence>
<dbReference type="Proteomes" id="UP000014977">
    <property type="component" value="Unassembled WGS sequence"/>
</dbReference>
<protein>
    <submittedName>
        <fullName evidence="8">Two component transcriptional regulator, LuxR family</fullName>
    </submittedName>
</protein>
<evidence type="ECO:0000313" key="9">
    <source>
        <dbReference type="Proteomes" id="UP000014977"/>
    </source>
</evidence>
<dbReference type="InterPro" id="IPR039420">
    <property type="entry name" value="WalR-like"/>
</dbReference>
<dbReference type="PROSITE" id="PS50110">
    <property type="entry name" value="RESPONSE_REGULATORY"/>
    <property type="match status" value="1"/>
</dbReference>
<dbReference type="GO" id="GO:0006355">
    <property type="term" value="P:regulation of DNA-templated transcription"/>
    <property type="evidence" value="ECO:0007669"/>
    <property type="project" value="InterPro"/>
</dbReference>
<organism evidence="8 9">
    <name type="scientific">Desulfococcus multivorans DSM 2059</name>
    <dbReference type="NCBI Taxonomy" id="1121405"/>
    <lineage>
        <taxon>Bacteria</taxon>
        <taxon>Pseudomonadati</taxon>
        <taxon>Thermodesulfobacteriota</taxon>
        <taxon>Desulfobacteria</taxon>
        <taxon>Desulfobacterales</taxon>
        <taxon>Desulfococcaceae</taxon>
        <taxon>Desulfococcus</taxon>
    </lineage>
</organism>
<comment type="caution">
    <text evidence="8">The sequence shown here is derived from an EMBL/GenBank/DDBJ whole genome shotgun (WGS) entry which is preliminary data.</text>
</comment>
<sequence length="225" mass="25020">MGDKKRIIIIDDHPLFREGLKTILGRSDRYDVVGEAGNADLGLKTVKEIKPDLAIVDISLPDRNGIELARDILKCSPDTRVLMVSMYSKIDYIVRSFQAGAAGYLAKESAADMLIKGIEHVLNGDYFMDAKVSEKVVKKLAELPEKKIAVSTDGYESLTPREQEVMTLLGEGYSATQVAEKLFISPKTAENHRANIMRKLGLHSTIELIRYAAKIGIIDVDLWKE</sequence>
<evidence type="ECO:0000256" key="5">
    <source>
        <dbReference type="PROSITE-ProRule" id="PRU00169"/>
    </source>
</evidence>
<dbReference type="PANTHER" id="PTHR43214:SF41">
    <property type="entry name" value="NITRATE_NITRITE RESPONSE REGULATOR PROTEIN NARP"/>
    <property type="match status" value="1"/>
</dbReference>
<dbReference type="AlphaFoldDB" id="S7TF66"/>
<dbReference type="InterPro" id="IPR011006">
    <property type="entry name" value="CheY-like_superfamily"/>
</dbReference>
<dbReference type="RefSeq" id="WP_020877658.1">
    <property type="nucleotide sequence ID" value="NZ_ATHJ01000105.1"/>
</dbReference>
<keyword evidence="3" id="KW-0238">DNA-binding</keyword>
<dbReference type="SUPFAM" id="SSF52172">
    <property type="entry name" value="CheY-like"/>
    <property type="match status" value="1"/>
</dbReference>
<proteinExistence type="predicted"/>
<reference evidence="8 9" key="1">
    <citation type="journal article" date="2013" name="Genome Announc.">
        <title>Draft genome sequences for three mercury-methylating, sulfate-reducing bacteria.</title>
        <authorList>
            <person name="Brown S.D."/>
            <person name="Hurt R.A.Jr."/>
            <person name="Gilmour C.C."/>
            <person name="Elias D.A."/>
        </authorList>
    </citation>
    <scope>NUCLEOTIDE SEQUENCE [LARGE SCALE GENOMIC DNA]</scope>
    <source>
        <strain evidence="8 9">DSM 2059</strain>
    </source>
</reference>
<dbReference type="InterPro" id="IPR058245">
    <property type="entry name" value="NreC/VraR/RcsB-like_REC"/>
</dbReference>
<dbReference type="Gene3D" id="3.40.50.2300">
    <property type="match status" value="1"/>
</dbReference>
<dbReference type="SMART" id="SM00421">
    <property type="entry name" value="HTH_LUXR"/>
    <property type="match status" value="1"/>
</dbReference>
<dbReference type="PANTHER" id="PTHR43214">
    <property type="entry name" value="TWO-COMPONENT RESPONSE REGULATOR"/>
    <property type="match status" value="1"/>
</dbReference>
<keyword evidence="9" id="KW-1185">Reference proteome</keyword>
<dbReference type="PROSITE" id="PS50043">
    <property type="entry name" value="HTH_LUXR_2"/>
    <property type="match status" value="1"/>
</dbReference>
<keyword evidence="1 5" id="KW-0597">Phosphoprotein</keyword>
<feature type="domain" description="Response regulatory" evidence="7">
    <location>
        <begin position="6"/>
        <end position="122"/>
    </location>
</feature>
<evidence type="ECO:0000256" key="3">
    <source>
        <dbReference type="ARBA" id="ARBA00023125"/>
    </source>
</evidence>
<dbReference type="GO" id="GO:0003677">
    <property type="term" value="F:DNA binding"/>
    <property type="evidence" value="ECO:0007669"/>
    <property type="project" value="UniProtKB-KW"/>
</dbReference>
<dbReference type="GO" id="GO:0000160">
    <property type="term" value="P:phosphorelay signal transduction system"/>
    <property type="evidence" value="ECO:0007669"/>
    <property type="project" value="InterPro"/>
</dbReference>
<dbReference type="Pfam" id="PF00072">
    <property type="entry name" value="Response_reg"/>
    <property type="match status" value="1"/>
</dbReference>
<dbReference type="STRING" id="897.B2D07_15385"/>
<dbReference type="InterPro" id="IPR016032">
    <property type="entry name" value="Sig_transdc_resp-reg_C-effctor"/>
</dbReference>
<dbReference type="CDD" id="cd17535">
    <property type="entry name" value="REC_NarL-like"/>
    <property type="match status" value="1"/>
</dbReference>
<evidence type="ECO:0000313" key="8">
    <source>
        <dbReference type="EMBL" id="EPR35842.1"/>
    </source>
</evidence>
<feature type="modified residue" description="4-aspartylphosphate" evidence="5">
    <location>
        <position position="57"/>
    </location>
</feature>
<dbReference type="PRINTS" id="PR00038">
    <property type="entry name" value="HTHLUXR"/>
</dbReference>
<accession>S7TF66</accession>
<dbReference type="InterPro" id="IPR000792">
    <property type="entry name" value="Tscrpt_reg_LuxR_C"/>
</dbReference>
<evidence type="ECO:0000256" key="2">
    <source>
        <dbReference type="ARBA" id="ARBA00023015"/>
    </source>
</evidence>
<dbReference type="CDD" id="cd06170">
    <property type="entry name" value="LuxR_C_like"/>
    <property type="match status" value="1"/>
</dbReference>
<keyword evidence="4" id="KW-0804">Transcription</keyword>
<keyword evidence="2" id="KW-0805">Transcription regulation</keyword>
<dbReference type="eggNOG" id="COG2197">
    <property type="taxonomic scope" value="Bacteria"/>
</dbReference>
<dbReference type="InterPro" id="IPR001789">
    <property type="entry name" value="Sig_transdc_resp-reg_receiver"/>
</dbReference>
<dbReference type="OrthoDB" id="9780312at2"/>
<dbReference type="SUPFAM" id="SSF46894">
    <property type="entry name" value="C-terminal effector domain of the bipartite response regulators"/>
    <property type="match status" value="1"/>
</dbReference>
<dbReference type="Pfam" id="PF00196">
    <property type="entry name" value="GerE"/>
    <property type="match status" value="1"/>
</dbReference>